<keyword evidence="1" id="KW-0472">Membrane</keyword>
<dbReference type="GO" id="GO:0003677">
    <property type="term" value="F:DNA binding"/>
    <property type="evidence" value="ECO:0007669"/>
    <property type="project" value="TreeGrafter"/>
</dbReference>
<protein>
    <submittedName>
        <fullName evidence="2">Kelch motif-containing protein</fullName>
    </submittedName>
</protein>
<proteinExistence type="predicted"/>
<organism evidence="2 3">
    <name type="scientific">Dyadobacter psychrophilus</name>
    <dbReference type="NCBI Taxonomy" id="651661"/>
    <lineage>
        <taxon>Bacteria</taxon>
        <taxon>Pseudomonadati</taxon>
        <taxon>Bacteroidota</taxon>
        <taxon>Cytophagia</taxon>
        <taxon>Cytophagales</taxon>
        <taxon>Spirosomataceae</taxon>
        <taxon>Dyadobacter</taxon>
    </lineage>
</organism>
<reference evidence="3" key="1">
    <citation type="submission" date="2017-02" db="EMBL/GenBank/DDBJ databases">
        <authorList>
            <person name="Varghese N."/>
            <person name="Submissions S."/>
        </authorList>
    </citation>
    <scope>NUCLEOTIDE SEQUENCE [LARGE SCALE GENOMIC DNA]</scope>
    <source>
        <strain evidence="3">DSM 22270</strain>
    </source>
</reference>
<evidence type="ECO:0000313" key="2">
    <source>
        <dbReference type="EMBL" id="SKB82930.1"/>
    </source>
</evidence>
<dbReference type="InterPro" id="IPR051677">
    <property type="entry name" value="AfsR-DnrI-RedD_regulator"/>
</dbReference>
<dbReference type="Gene3D" id="2.120.10.80">
    <property type="entry name" value="Kelch-type beta propeller"/>
    <property type="match status" value="1"/>
</dbReference>
<keyword evidence="3" id="KW-1185">Reference proteome</keyword>
<dbReference type="AlphaFoldDB" id="A0A1T5EGW1"/>
<name>A0A1T5EGW1_9BACT</name>
<dbReference type="InterPro" id="IPR015915">
    <property type="entry name" value="Kelch-typ_b-propeller"/>
</dbReference>
<keyword evidence="1" id="KW-0812">Transmembrane</keyword>
<gene>
    <name evidence="2" type="ORF">SAMN05660293_02425</name>
</gene>
<evidence type="ECO:0000313" key="3">
    <source>
        <dbReference type="Proteomes" id="UP000190897"/>
    </source>
</evidence>
<feature type="transmembrane region" description="Helical" evidence="1">
    <location>
        <begin position="554"/>
        <end position="571"/>
    </location>
</feature>
<dbReference type="STRING" id="651661.SAMN05660293_02425"/>
<dbReference type="EMBL" id="FUZA01000002">
    <property type="protein sequence ID" value="SKB82930.1"/>
    <property type="molecule type" value="Genomic_DNA"/>
</dbReference>
<sequence>MCKSLKIVFILLAFQFFNGMINLCLAQSYGLGFESFESVQDKRTGLDLSPDKTLCFDKNFELSFEVSFLKHKKNYFGYIVRLIENDKKNIDILYDNSSLNKDRFKVVIGDKFSKIAFDMDETSLYQSWNKVRLVFDKDAGTLTVFSGSQQFKQAVALERNGCFKILFGANKYKNFNTTDVPPMKIRNIAIAENGAEKYRWNLDEMSGTKAVGTVKNADGLVANPLWIKKMHYEWQPLQSFLVQGPARVTCDQTTGIVYIVGTDTLTTHRISNNQVKRIPHQKQPLFMDNQVLYEKSSNRIYNLFINEKQVSYFDTLSGKWNKNNVTAELKTHFLHANKFYSKTDSTIYILGGYGHLEYKNIIQKYHPGTEKWSQTSGQDSAFSPRYLAAAGEATGGAYIMGGYGSVTGRQILNPRNWYDLIYFNTKTGSFRKIYDLKIPQEDFVFANSMIVREKEGAYYALIFPKDKFNSALQLITGSLSRPEYKVVGSKIPFEFIDTESFADLFFDESTGRFVAVTLFRTDKNQTKVSIYSLFSPPLETVPAVAQASAKSGNVLWIVGALLAVVLGFYFYKRRKPADAAQEVIPVPAEKISAAEVSFSPSPIIDITEKSIETKPVPLHSSVMLFGNLQLFDDQGTEITRLFTPLLKELFLVILLHSVRREGISSEKLKELLWFDKSSESARNNRAVNIAKLKGILDKLKFCHISKESGYWRVNIDYEQIHVDYAEYLKLVSDKRVLSRQDIADLSQISKRGTFLADLEYEWLDSFKSEISNEIVDAYLRYAASVKITDDPEFMIKVANYIFYFDPVNEEAMTIKCKALALLGKHSLAKTTFENFAREYSRIYGEEFQKDMPEVLHS</sequence>
<dbReference type="SUPFAM" id="SSF117281">
    <property type="entry name" value="Kelch motif"/>
    <property type="match status" value="1"/>
</dbReference>
<accession>A0A1T5EGW1</accession>
<dbReference type="RefSeq" id="WP_082214909.1">
    <property type="nucleotide sequence ID" value="NZ_FUZA01000002.1"/>
</dbReference>
<dbReference type="Proteomes" id="UP000190897">
    <property type="component" value="Unassembled WGS sequence"/>
</dbReference>
<dbReference type="PANTHER" id="PTHR35807">
    <property type="entry name" value="TRANSCRIPTIONAL REGULATOR REDD-RELATED"/>
    <property type="match status" value="1"/>
</dbReference>
<dbReference type="GO" id="GO:0006355">
    <property type="term" value="P:regulation of DNA-templated transcription"/>
    <property type="evidence" value="ECO:0007669"/>
    <property type="project" value="TreeGrafter"/>
</dbReference>
<evidence type="ECO:0000256" key="1">
    <source>
        <dbReference type="SAM" id="Phobius"/>
    </source>
</evidence>
<keyword evidence="1" id="KW-1133">Transmembrane helix</keyword>
<dbReference type="PANTHER" id="PTHR35807:SF1">
    <property type="entry name" value="TRANSCRIPTIONAL REGULATOR REDD"/>
    <property type="match status" value="1"/>
</dbReference>